<comment type="caution">
    <text evidence="2">The sequence shown here is derived from an EMBL/GenBank/DDBJ whole genome shotgun (WGS) entry which is preliminary data.</text>
</comment>
<keyword evidence="1" id="KW-0175">Coiled coil</keyword>
<sequence length="137" mass="15465">MVVAAESDVKAKYKVELKAMIESLKQARTQKRAAEASQKHAEESQNLAEDRAFMAKTTIAIVKINLEAMIAEKDKQLAEAIEEMDKVRVERVDAKERVVLAYKEELSNTPHVFAARPSFMTASGQQLVKRIRKTHPK</sequence>
<dbReference type="Proteomes" id="UP001604336">
    <property type="component" value="Unassembled WGS sequence"/>
</dbReference>
<accession>A0ABD1QV81</accession>
<proteinExistence type="predicted"/>
<organism evidence="2 3">
    <name type="scientific">Abeliophyllum distichum</name>
    <dbReference type="NCBI Taxonomy" id="126358"/>
    <lineage>
        <taxon>Eukaryota</taxon>
        <taxon>Viridiplantae</taxon>
        <taxon>Streptophyta</taxon>
        <taxon>Embryophyta</taxon>
        <taxon>Tracheophyta</taxon>
        <taxon>Spermatophyta</taxon>
        <taxon>Magnoliopsida</taxon>
        <taxon>eudicotyledons</taxon>
        <taxon>Gunneridae</taxon>
        <taxon>Pentapetalae</taxon>
        <taxon>asterids</taxon>
        <taxon>lamiids</taxon>
        <taxon>Lamiales</taxon>
        <taxon>Oleaceae</taxon>
        <taxon>Forsythieae</taxon>
        <taxon>Abeliophyllum</taxon>
    </lineage>
</organism>
<keyword evidence="3" id="KW-1185">Reference proteome</keyword>
<dbReference type="AlphaFoldDB" id="A0ABD1QV81"/>
<name>A0ABD1QV81_9LAMI</name>
<evidence type="ECO:0000313" key="2">
    <source>
        <dbReference type="EMBL" id="KAL2480123.1"/>
    </source>
</evidence>
<feature type="coiled-coil region" evidence="1">
    <location>
        <begin position="10"/>
        <end position="97"/>
    </location>
</feature>
<dbReference type="EMBL" id="JBFOLK010000010">
    <property type="protein sequence ID" value="KAL2480123.1"/>
    <property type="molecule type" value="Genomic_DNA"/>
</dbReference>
<evidence type="ECO:0000256" key="1">
    <source>
        <dbReference type="SAM" id="Coils"/>
    </source>
</evidence>
<reference evidence="3" key="1">
    <citation type="submission" date="2024-07" db="EMBL/GenBank/DDBJ databases">
        <title>Two chromosome-level genome assemblies of Korean endemic species Abeliophyllum distichum and Forsythia ovata (Oleaceae).</title>
        <authorList>
            <person name="Jang H."/>
        </authorList>
    </citation>
    <scope>NUCLEOTIDE SEQUENCE [LARGE SCALE GENOMIC DNA]</scope>
</reference>
<evidence type="ECO:0000313" key="3">
    <source>
        <dbReference type="Proteomes" id="UP001604336"/>
    </source>
</evidence>
<protein>
    <submittedName>
        <fullName evidence="2">Uncharacterized protein</fullName>
    </submittedName>
</protein>
<gene>
    <name evidence="2" type="ORF">Adt_33089</name>
</gene>